<evidence type="ECO:0000256" key="1">
    <source>
        <dbReference type="SAM" id="Phobius"/>
    </source>
</evidence>
<name>A0A9C7BYT1_9VIRU</name>
<keyword evidence="1" id="KW-0812">Transmembrane</keyword>
<dbReference type="EMBL" id="LC738872">
    <property type="protein sequence ID" value="BDT62117.1"/>
    <property type="molecule type" value="Genomic_DNA"/>
</dbReference>
<keyword evidence="1" id="KW-0472">Membrane</keyword>
<evidence type="ECO:0000313" key="2">
    <source>
        <dbReference type="EMBL" id="BDT62117.1"/>
    </source>
</evidence>
<accession>A0A9C7BYT1</accession>
<keyword evidence="1" id="KW-1133">Transmembrane helix</keyword>
<organism evidence="2">
    <name type="scientific">Litopenaeus vannamei majanivirus Nimav-1_LVa</name>
    <dbReference type="NCBI Taxonomy" id="2984273"/>
    <lineage>
        <taxon>Viruses</taxon>
        <taxon>Viruses incertae sedis</taxon>
        <taxon>Naldaviricetes</taxon>
        <taxon>Nimaviridae</taxon>
    </lineage>
</organism>
<feature type="transmembrane region" description="Helical" evidence="1">
    <location>
        <begin position="165"/>
        <end position="185"/>
    </location>
</feature>
<sequence length="216" mass="24984">MSDSVPPLLWTMLDNENIKLSKFIKTELSNTKTEVSDDIKQKLIDNIKQNVEKMYNKCDERAPTHYKPEDGYWDEVIKQSSSSKNLYDNIPSNVDPSNIAYFHYMKLNENKNTIKLDNNNIVKFAMPLLVCLGSLCNDSTYGYLILIICLMLLLISSLMIKAFPVIILICLLTYIIYFCCSQLQIQPSTSTPYRYSYTPYRYSPYTFPAPGFSIHF</sequence>
<feature type="transmembrane region" description="Helical" evidence="1">
    <location>
        <begin position="141"/>
        <end position="160"/>
    </location>
</feature>
<reference evidence="2" key="1">
    <citation type="submission" date="2022-10" db="EMBL/GenBank/DDBJ databases">
        <title>Genome sequences of endogenous nimaviruses in decapod crustaceans.</title>
        <authorList>
            <person name="Kawato S."/>
            <person name="Nozaki R."/>
            <person name="Kondo H."/>
            <person name="Hirono I."/>
        </authorList>
    </citation>
    <scope>NUCLEOTIDE SEQUENCE</scope>
    <source>
        <strain evidence="2">Lva-Nima_1</strain>
    </source>
</reference>
<proteinExistence type="predicted"/>
<protein>
    <submittedName>
        <fullName evidence="2">Uncharacterized protein</fullName>
    </submittedName>
</protein>